<dbReference type="InterPro" id="IPR022398">
    <property type="entry name" value="Peptidase_S8_His-AS"/>
</dbReference>
<feature type="region of interest" description="Disordered" evidence="7">
    <location>
        <begin position="1076"/>
        <end position="1146"/>
    </location>
</feature>
<dbReference type="PANTHER" id="PTHR43399">
    <property type="entry name" value="SUBTILISIN-RELATED"/>
    <property type="match status" value="1"/>
</dbReference>
<dbReference type="PANTHER" id="PTHR43399:SF4">
    <property type="entry name" value="CELL WALL-ASSOCIATED PROTEASE"/>
    <property type="match status" value="1"/>
</dbReference>
<evidence type="ECO:0000256" key="1">
    <source>
        <dbReference type="ARBA" id="ARBA00011073"/>
    </source>
</evidence>
<dbReference type="Pfam" id="PF02225">
    <property type="entry name" value="PA"/>
    <property type="match status" value="1"/>
</dbReference>
<keyword evidence="11" id="KW-1185">Reference proteome</keyword>
<sequence length="1146" mass="119050">MLGSHTDQADAGFLDGSLDWRSRRSLGGNAGAATGPDPRAFGDRAAWGNAALLQLFLFAYDEDNGVSGEPAVGDAAAAAGGNIVDADSLRVALVSSGARVLSYVPPSTLLVAATPRVASIVARQTGAPMPLLQQPEPDSATTASNSSSGAGKADAAGTGTDGTSAGDWAADASSRDARRSRQLQRQRNRLLRSMTTLLQSDAVSDPGPTTSLQQQQQQQQPRYGARVELLGGLSDAALGAAERDWPGALAAAVGSSATPTGNGSACWPVVLARSDDGAVADAAAKRLSSRAGAGGDGSQVLRVYLCEQDLAPGVLWLAAQPVTRWVEPQLRPQSRNAVSSILLQTGGVTQAQYDDPLAAGNRPFWDAGLQGEGEVVGVGDTGLDLDHCFYADPRFENYAALLKGTPRRFRTPAHRKVVQYVVFRGAKFGDDGDGHGTHVCGSVAGAAMPVDGNDTSEFTLQFGTGGAPRARLSFNDIGGIGGSLISIDNVDELFLPFHKSVGAAITSDSWGPLWSNYDGLARRFDAFLWRNPDVTSFVAAGNSGDDNSRVGGTVDSPANAKNVVGVGVGYKYPSGASTTKLLKARGYQTSSAGDVRLFDLVLQPAETGGLPYLDSVVSSQRERLMWYSTPIDACEPLYPEALAVVRGRVVLVSYSDRCDVDTRARNLQDAGAAAMMMIHHSPNMEYTESPDLSGSAGMPIHIPVSSIPQVLGGWLVGNLTAGVELRLIWQEYPQSVGDVVRWSAYGPTRDGRIKPDIISPGYGIVSAKATDGITGGECSDETQELSGTSMATPLAASTAALVRQYLRYGYYPGGWPDTEDAAPFKPSGILVKALVIAGAKSMRGGWALQVAQLLSTGPDPYQGWGRMDLLTTLPLRPPPDSPAAGSLAATGSSDDRVRLQLADDGSFTETGQEELLSGLTATGTGPISIVLVWYDYPANENTDGYIVNDLDLLVTVTEAGGTARRVWGNNAEDAAGMAPDRLNTVERVLLAAPPAGAQLSIRVRAANLPSRLLSGPDAALPQRWAVVALGHLAGTLESRLNPAYVMPATPGATYSAAAVRGGRGLTIAAAAAAATAPPSIPAPPSQSPLPTSASLASAATSEPPEKPPATRTALPASQPCSQSPSAPRPPPKAATAPEDPTPRCPL</sequence>
<feature type="active site" description="Charge relay system" evidence="5 6">
    <location>
        <position position="380"/>
    </location>
</feature>
<keyword evidence="4 6" id="KW-0720">Serine protease</keyword>
<dbReference type="EMBL" id="JAEHOD010000018">
    <property type="protein sequence ID" value="KAG2448184.1"/>
    <property type="molecule type" value="Genomic_DNA"/>
</dbReference>
<evidence type="ECO:0000313" key="11">
    <source>
        <dbReference type="Proteomes" id="UP000613740"/>
    </source>
</evidence>
<dbReference type="Gene3D" id="2.60.120.380">
    <property type="match status" value="1"/>
</dbReference>
<evidence type="ECO:0000256" key="3">
    <source>
        <dbReference type="ARBA" id="ARBA00022801"/>
    </source>
</evidence>
<feature type="region of interest" description="Disordered" evidence="7">
    <location>
        <begin position="129"/>
        <end position="186"/>
    </location>
</feature>
<dbReference type="CDD" id="cd04842">
    <property type="entry name" value="Peptidases_S8_Kp43_protease"/>
    <property type="match status" value="1"/>
</dbReference>
<proteinExistence type="inferred from homology"/>
<dbReference type="AlphaFoldDB" id="A0A835WID3"/>
<dbReference type="PROSITE" id="PS00137">
    <property type="entry name" value="SUBTILASE_HIS"/>
    <property type="match status" value="1"/>
</dbReference>
<reference evidence="10" key="1">
    <citation type="journal article" date="2020" name="bioRxiv">
        <title>Comparative genomics of Chlamydomonas.</title>
        <authorList>
            <person name="Craig R.J."/>
            <person name="Hasan A.R."/>
            <person name="Ness R.W."/>
            <person name="Keightley P.D."/>
        </authorList>
    </citation>
    <scope>NUCLEOTIDE SEQUENCE</scope>
    <source>
        <strain evidence="10">CCAP 11/173</strain>
    </source>
</reference>
<feature type="compositionally biased region" description="Polar residues" evidence="7">
    <location>
        <begin position="200"/>
        <end position="212"/>
    </location>
</feature>
<feature type="compositionally biased region" description="Pro residues" evidence="7">
    <location>
        <begin position="1078"/>
        <end position="1087"/>
    </location>
</feature>
<dbReference type="SUPFAM" id="SSF49785">
    <property type="entry name" value="Galactose-binding domain-like"/>
    <property type="match status" value="1"/>
</dbReference>
<dbReference type="GO" id="GO:0006508">
    <property type="term" value="P:proteolysis"/>
    <property type="evidence" value="ECO:0007669"/>
    <property type="project" value="UniProtKB-KW"/>
</dbReference>
<evidence type="ECO:0008006" key="12">
    <source>
        <dbReference type="Google" id="ProtNLM"/>
    </source>
</evidence>
<feature type="compositionally biased region" description="Low complexity" evidence="7">
    <location>
        <begin position="138"/>
        <end position="172"/>
    </location>
</feature>
<evidence type="ECO:0000259" key="9">
    <source>
        <dbReference type="Pfam" id="PF02225"/>
    </source>
</evidence>
<comment type="similarity">
    <text evidence="1 6">Belongs to the peptidase S8 family.</text>
</comment>
<keyword evidence="2 6" id="KW-0645">Protease</keyword>
<dbReference type="Gene3D" id="3.40.50.200">
    <property type="entry name" value="Peptidase S8/S53 domain"/>
    <property type="match status" value="2"/>
</dbReference>
<feature type="domain" description="PA" evidence="9">
    <location>
        <begin position="632"/>
        <end position="711"/>
    </location>
</feature>
<dbReference type="PRINTS" id="PR00723">
    <property type="entry name" value="SUBTILISIN"/>
</dbReference>
<dbReference type="PROSITE" id="PS51892">
    <property type="entry name" value="SUBTILASE"/>
    <property type="match status" value="1"/>
</dbReference>
<accession>A0A835WID3</accession>
<feature type="domain" description="Peptidase S8/S53" evidence="8">
    <location>
        <begin position="371"/>
        <end position="865"/>
    </location>
</feature>
<organism evidence="10 11">
    <name type="scientific">Chlamydomonas schloesseri</name>
    <dbReference type="NCBI Taxonomy" id="2026947"/>
    <lineage>
        <taxon>Eukaryota</taxon>
        <taxon>Viridiplantae</taxon>
        <taxon>Chlorophyta</taxon>
        <taxon>core chlorophytes</taxon>
        <taxon>Chlorophyceae</taxon>
        <taxon>CS clade</taxon>
        <taxon>Chlamydomonadales</taxon>
        <taxon>Chlamydomonadaceae</taxon>
        <taxon>Chlamydomonas</taxon>
    </lineage>
</organism>
<dbReference type="InterPro" id="IPR003137">
    <property type="entry name" value="PA_domain"/>
</dbReference>
<evidence type="ECO:0000256" key="4">
    <source>
        <dbReference type="ARBA" id="ARBA00022825"/>
    </source>
</evidence>
<gene>
    <name evidence="10" type="ORF">HYH02_006769</name>
</gene>
<feature type="region of interest" description="Disordered" evidence="7">
    <location>
        <begin position="200"/>
        <end position="223"/>
    </location>
</feature>
<dbReference type="InterPro" id="IPR034058">
    <property type="entry name" value="TagA/B/C/D_pept_dom"/>
</dbReference>
<dbReference type="Pfam" id="PF00082">
    <property type="entry name" value="Peptidase_S8"/>
    <property type="match status" value="1"/>
</dbReference>
<dbReference type="InterPro" id="IPR008979">
    <property type="entry name" value="Galactose-bd-like_sf"/>
</dbReference>
<dbReference type="InterPro" id="IPR000209">
    <property type="entry name" value="Peptidase_S8/S53_dom"/>
</dbReference>
<evidence type="ECO:0000256" key="7">
    <source>
        <dbReference type="SAM" id="MobiDB-lite"/>
    </source>
</evidence>
<evidence type="ECO:0000259" key="8">
    <source>
        <dbReference type="Pfam" id="PF00082"/>
    </source>
</evidence>
<feature type="active site" description="Charge relay system" evidence="5 6">
    <location>
        <position position="435"/>
    </location>
</feature>
<feature type="compositionally biased region" description="Low complexity" evidence="7">
    <location>
        <begin position="1088"/>
        <end position="1102"/>
    </location>
</feature>
<feature type="compositionally biased region" description="Low complexity" evidence="7">
    <location>
        <begin position="1113"/>
        <end position="1125"/>
    </location>
</feature>
<protein>
    <recommendedName>
        <fullName evidence="12">Peptidase S8/S53 domain-containing protein</fullName>
    </recommendedName>
</protein>
<dbReference type="OrthoDB" id="534383at2759"/>
<dbReference type="InterPro" id="IPR015500">
    <property type="entry name" value="Peptidase_S8_subtilisin-rel"/>
</dbReference>
<keyword evidence="3 6" id="KW-0378">Hydrolase</keyword>
<feature type="active site" description="Charge relay system" evidence="5 6">
    <location>
        <position position="789"/>
    </location>
</feature>
<name>A0A835WID3_9CHLO</name>
<dbReference type="Proteomes" id="UP000613740">
    <property type="component" value="Unassembled WGS sequence"/>
</dbReference>
<dbReference type="SUPFAM" id="SSF52743">
    <property type="entry name" value="Subtilisin-like"/>
    <property type="match status" value="1"/>
</dbReference>
<comment type="caution">
    <text evidence="10">The sequence shown here is derived from an EMBL/GenBank/DDBJ whole genome shotgun (WGS) entry which is preliminary data.</text>
</comment>
<evidence type="ECO:0000313" key="10">
    <source>
        <dbReference type="EMBL" id="KAG2448184.1"/>
    </source>
</evidence>
<evidence type="ECO:0000256" key="5">
    <source>
        <dbReference type="PIRSR" id="PIRSR615500-1"/>
    </source>
</evidence>
<evidence type="ECO:0000256" key="2">
    <source>
        <dbReference type="ARBA" id="ARBA00022670"/>
    </source>
</evidence>
<evidence type="ECO:0000256" key="6">
    <source>
        <dbReference type="PROSITE-ProRule" id="PRU01240"/>
    </source>
</evidence>
<dbReference type="GO" id="GO:0004252">
    <property type="term" value="F:serine-type endopeptidase activity"/>
    <property type="evidence" value="ECO:0007669"/>
    <property type="project" value="UniProtKB-UniRule"/>
</dbReference>
<dbReference type="InterPro" id="IPR051048">
    <property type="entry name" value="Peptidase_S8/S53_subtilisin"/>
</dbReference>
<dbReference type="InterPro" id="IPR036852">
    <property type="entry name" value="Peptidase_S8/S53_dom_sf"/>
</dbReference>